<dbReference type="PANTHER" id="PTHR33121">
    <property type="entry name" value="CYCLIC DI-GMP PHOSPHODIESTERASE PDEF"/>
    <property type="match status" value="1"/>
</dbReference>
<keyword evidence="3" id="KW-1185">Reference proteome</keyword>
<protein>
    <submittedName>
        <fullName evidence="2">EAL domain-containing protein</fullName>
    </submittedName>
</protein>
<dbReference type="RefSeq" id="WP_377294124.1">
    <property type="nucleotide sequence ID" value="NZ_JBHSBM010000056.1"/>
</dbReference>
<gene>
    <name evidence="2" type="ORF">ACFOWE_30970</name>
</gene>
<dbReference type="InterPro" id="IPR050706">
    <property type="entry name" value="Cyclic-di-GMP_PDE-like"/>
</dbReference>
<dbReference type="InterPro" id="IPR035919">
    <property type="entry name" value="EAL_sf"/>
</dbReference>
<dbReference type="Pfam" id="PF00563">
    <property type="entry name" value="EAL"/>
    <property type="match status" value="1"/>
</dbReference>
<dbReference type="EMBL" id="JBHSBM010000056">
    <property type="protein sequence ID" value="MFC4062737.1"/>
    <property type="molecule type" value="Genomic_DNA"/>
</dbReference>
<feature type="non-terminal residue" evidence="2">
    <location>
        <position position="1"/>
    </location>
</feature>
<dbReference type="PANTHER" id="PTHR33121:SF79">
    <property type="entry name" value="CYCLIC DI-GMP PHOSPHODIESTERASE PDED-RELATED"/>
    <property type="match status" value="1"/>
</dbReference>
<evidence type="ECO:0000313" key="2">
    <source>
        <dbReference type="EMBL" id="MFC4062737.1"/>
    </source>
</evidence>
<dbReference type="SUPFAM" id="SSF141868">
    <property type="entry name" value="EAL domain-like"/>
    <property type="match status" value="1"/>
</dbReference>
<dbReference type="Proteomes" id="UP001595850">
    <property type="component" value="Unassembled WGS sequence"/>
</dbReference>
<evidence type="ECO:0000313" key="3">
    <source>
        <dbReference type="Proteomes" id="UP001595850"/>
    </source>
</evidence>
<dbReference type="PROSITE" id="PS50883">
    <property type="entry name" value="EAL"/>
    <property type="match status" value="1"/>
</dbReference>
<dbReference type="InterPro" id="IPR001633">
    <property type="entry name" value="EAL_dom"/>
</dbReference>
<comment type="caution">
    <text evidence="2">The sequence shown here is derived from an EMBL/GenBank/DDBJ whole genome shotgun (WGS) entry which is preliminary data.</text>
</comment>
<dbReference type="CDD" id="cd01948">
    <property type="entry name" value="EAL"/>
    <property type="match status" value="1"/>
</dbReference>
<dbReference type="Gene3D" id="3.20.20.450">
    <property type="entry name" value="EAL domain"/>
    <property type="match status" value="1"/>
</dbReference>
<organism evidence="2 3">
    <name type="scientific">Planomonospora corallina</name>
    <dbReference type="NCBI Taxonomy" id="1806052"/>
    <lineage>
        <taxon>Bacteria</taxon>
        <taxon>Bacillati</taxon>
        <taxon>Actinomycetota</taxon>
        <taxon>Actinomycetes</taxon>
        <taxon>Streptosporangiales</taxon>
        <taxon>Streptosporangiaceae</taxon>
        <taxon>Planomonospora</taxon>
    </lineage>
</organism>
<accession>A0ABV8IF61</accession>
<feature type="domain" description="EAL" evidence="1">
    <location>
        <begin position="1"/>
        <end position="184"/>
    </location>
</feature>
<evidence type="ECO:0000259" key="1">
    <source>
        <dbReference type="PROSITE" id="PS50883"/>
    </source>
</evidence>
<dbReference type="SMART" id="SM00052">
    <property type="entry name" value="EAL"/>
    <property type="match status" value="1"/>
</dbReference>
<proteinExistence type="predicted"/>
<reference evidence="3" key="1">
    <citation type="journal article" date="2019" name="Int. J. Syst. Evol. Microbiol.">
        <title>The Global Catalogue of Microorganisms (GCM) 10K type strain sequencing project: providing services to taxonomists for standard genome sequencing and annotation.</title>
        <authorList>
            <consortium name="The Broad Institute Genomics Platform"/>
            <consortium name="The Broad Institute Genome Sequencing Center for Infectious Disease"/>
            <person name="Wu L."/>
            <person name="Ma J."/>
        </authorList>
    </citation>
    <scope>NUCLEOTIDE SEQUENCE [LARGE SCALE GENOMIC DNA]</scope>
    <source>
        <strain evidence="3">TBRC 4489</strain>
    </source>
</reference>
<sequence length="196" mass="21313">DARRWYERYGISVNVNVSAMQLRRPDFVATVLQALADAELPGRALVLEITETALLATGQQEIEQVIAYLHELREHGVRIAIDDFGTGYSSLAYLQHLPVDVVKIDGAFTAYESGSDTASRQRNALTRAIIGLCESMDLPAVAEKVETSEQEEFLRDMRCPLGQGYLFSKPVPASALDSLLDGESGRSGQVAGLLAG</sequence>
<name>A0ABV8IF61_9ACTN</name>